<keyword evidence="2" id="KW-1185">Reference proteome</keyword>
<dbReference type="Proteomes" id="UP000325787">
    <property type="component" value="Chromosome"/>
</dbReference>
<dbReference type="KEGG" id="ssyi:EKG83_20970"/>
<organism evidence="1 2">
    <name type="scientific">Saccharothrix syringae</name>
    <name type="common">Nocardiopsis syringae</name>
    <dbReference type="NCBI Taxonomy" id="103733"/>
    <lineage>
        <taxon>Bacteria</taxon>
        <taxon>Bacillati</taxon>
        <taxon>Actinomycetota</taxon>
        <taxon>Actinomycetes</taxon>
        <taxon>Pseudonocardiales</taxon>
        <taxon>Pseudonocardiaceae</taxon>
        <taxon>Saccharothrix</taxon>
    </lineage>
</organism>
<reference evidence="2" key="1">
    <citation type="journal article" date="2021" name="Curr. Microbiol.">
        <title>Complete genome of nocamycin-producing strain Saccharothrix syringae NRRL B-16468 reveals the biosynthetic potential for secondary metabolites.</title>
        <authorList>
            <person name="Mo X."/>
            <person name="Yang S."/>
        </authorList>
    </citation>
    <scope>NUCLEOTIDE SEQUENCE [LARGE SCALE GENOMIC DNA]</scope>
    <source>
        <strain evidence="2">ATCC 51364 / DSM 43886 / JCM 6844 / KCTC 9398 / NBRC 14523 / NRRL B-16468 / INA 2240</strain>
    </source>
</reference>
<protein>
    <submittedName>
        <fullName evidence="1">Uncharacterized protein</fullName>
    </submittedName>
</protein>
<dbReference type="RefSeq" id="WP_153278257.1">
    <property type="nucleotide sequence ID" value="NZ_CP034550.1"/>
</dbReference>
<proteinExistence type="predicted"/>
<evidence type="ECO:0000313" key="1">
    <source>
        <dbReference type="EMBL" id="QFZ19577.1"/>
    </source>
</evidence>
<gene>
    <name evidence="1" type="ORF">EKG83_20970</name>
</gene>
<evidence type="ECO:0000313" key="2">
    <source>
        <dbReference type="Proteomes" id="UP000325787"/>
    </source>
</evidence>
<sequence length="227" mass="24956">MAEVGDYRAAVEGYEHAVELLDTLAWRDLSRHDQELLLTRFGGVASEAAAAAISAGLPERAVELLEQGRSVLWNQVVGVRRDRAEILPETISRLERLRTALDGSTGDADRRTALVTEWDRLVASVREDGFPDCLHAPSFDRLRAVGDHGPVMVVNAASSPCDALVIADGRVEVVELDRCSQAHISSRLSAMMTCKCHRVTVWACSARACRPCRRRSTGSRPGRRRGR</sequence>
<accession>A0A5Q0H023</accession>
<dbReference type="EMBL" id="CP034550">
    <property type="protein sequence ID" value="QFZ19577.1"/>
    <property type="molecule type" value="Genomic_DNA"/>
</dbReference>
<dbReference type="OrthoDB" id="3206999at2"/>
<dbReference type="AlphaFoldDB" id="A0A5Q0H023"/>
<name>A0A5Q0H023_SACSY</name>